<evidence type="ECO:0000256" key="5">
    <source>
        <dbReference type="PIRNR" id="PIRNR000185"/>
    </source>
</evidence>
<dbReference type="Pfam" id="PF00208">
    <property type="entry name" value="ELFV_dehydrog"/>
    <property type="match status" value="1"/>
</dbReference>
<dbReference type="PIRSF" id="PIRSF000185">
    <property type="entry name" value="Glu_DH"/>
    <property type="match status" value="1"/>
</dbReference>
<comment type="similarity">
    <text evidence="1 5 9">Belongs to the Glu/Leu/Phe/Val dehydrogenases family.</text>
</comment>
<dbReference type="Gene3D" id="3.40.50.10860">
    <property type="entry name" value="Leucine Dehydrogenase, chain A, domain 1"/>
    <property type="match status" value="1"/>
</dbReference>
<keyword evidence="7" id="KW-0520">NAD</keyword>
<dbReference type="AlphaFoldDB" id="A0A430B2R4"/>
<feature type="domain" description="Glutamate/phenylalanine/leucine/valine/L-tryptophan dehydrogenase C-terminal" evidence="10">
    <location>
        <begin position="203"/>
        <end position="445"/>
    </location>
</feature>
<dbReference type="SMART" id="SM00839">
    <property type="entry name" value="ELFV_dehydrog"/>
    <property type="match status" value="1"/>
</dbReference>
<evidence type="ECO:0000256" key="3">
    <source>
        <dbReference type="ARBA" id="ARBA00012896"/>
    </source>
</evidence>
<evidence type="ECO:0000256" key="1">
    <source>
        <dbReference type="ARBA" id="ARBA00006382"/>
    </source>
</evidence>
<dbReference type="FunFam" id="3.40.50.10860:FF:000002">
    <property type="entry name" value="Glutamate dehydrogenase"/>
    <property type="match status" value="1"/>
</dbReference>
<sequence length="447" mass="49657">MKTFNVDEFMQELIDRTPIEKDFHQSVREVMHSIEPYIKEHPKYLDDKLLERLIEPERIIAFRVPWVDDKGDVQVNRGWRVQFNSAIGPYKGGIRFAPDVTLDTVKFLAFEMIFKNSLTSLPLGAAKGGADFDPAGKSDGEIMRFCQSFMTELYRYIGPDTDVPAGDLGVGHKEVGYMFGQYKRIMNEFTGVITGKKVNWGGSLIRPEATGYGVAYFAQCMLETIGEKLEGKTVSVSGYGNVGSFLIEKLDALGAKVVTAADPFGYIYDPDGISGEKLDFIKDLWVVHRRPIKDYADKFGVEYVEGKGPWEVPVDVAIPSSRQNELNLDDAKTLVKNGVLCVCEAANMPTTEDAMQFFVEKELLYAPGKAANAGGVAVSGLEMAQNSMHYSWSAEEVDEKLHTFMENIHQTCIDYGKKENGYVNYVDGANIGGFIKVADAMIDLGVV</sequence>
<dbReference type="PANTHER" id="PTHR43571:SF1">
    <property type="entry name" value="NADP-SPECIFIC GLUTAMATE DEHYDROGENASE 1-RELATED"/>
    <property type="match status" value="1"/>
</dbReference>
<name>A0A430B2R4_9ENTE</name>
<protein>
    <recommendedName>
        <fullName evidence="3 5">Glutamate dehydrogenase</fullName>
    </recommendedName>
</protein>
<gene>
    <name evidence="11" type="ORF">CBF27_01185</name>
</gene>
<dbReference type="Proteomes" id="UP000286773">
    <property type="component" value="Unassembled WGS sequence"/>
</dbReference>
<dbReference type="GO" id="GO:0004354">
    <property type="term" value="F:glutamate dehydrogenase (NADP+) activity"/>
    <property type="evidence" value="ECO:0007669"/>
    <property type="project" value="TreeGrafter"/>
</dbReference>
<dbReference type="InterPro" id="IPR006095">
    <property type="entry name" value="Glu/Leu/Phe/Val/Trp_DH"/>
</dbReference>
<dbReference type="FunFam" id="3.40.50.720:FF:000030">
    <property type="entry name" value="Glutamate dehydrogenase"/>
    <property type="match status" value="1"/>
</dbReference>
<reference evidence="11 12" key="1">
    <citation type="submission" date="2017-05" db="EMBL/GenBank/DDBJ databases">
        <title>Vagococcus spp. assemblies.</title>
        <authorList>
            <person name="Gulvik C.A."/>
        </authorList>
    </citation>
    <scope>NUCLEOTIDE SEQUENCE [LARGE SCALE GENOMIC DNA]</scope>
    <source>
        <strain evidence="11 12">LMG 24798</strain>
    </source>
</reference>
<proteinExistence type="inferred from homology"/>
<evidence type="ECO:0000256" key="4">
    <source>
        <dbReference type="ARBA" id="ARBA00023002"/>
    </source>
</evidence>
<dbReference type="InterPro" id="IPR006097">
    <property type="entry name" value="Glu/Leu/Phe/Val/Trp_DH_dimer"/>
</dbReference>
<keyword evidence="4 5" id="KW-0560">Oxidoreductase</keyword>
<feature type="active site" description="Proton donor" evidence="6">
    <location>
        <position position="127"/>
    </location>
</feature>
<comment type="subunit">
    <text evidence="2">Homohexamer.</text>
</comment>
<evidence type="ECO:0000256" key="2">
    <source>
        <dbReference type="ARBA" id="ARBA00011643"/>
    </source>
</evidence>
<dbReference type="InterPro" id="IPR006096">
    <property type="entry name" value="Glu/Leu/Phe/Val/Trp_DH_C"/>
</dbReference>
<dbReference type="EMBL" id="NGKC01000001">
    <property type="protein sequence ID" value="RSU14627.1"/>
    <property type="molecule type" value="Genomic_DNA"/>
</dbReference>
<dbReference type="FunFam" id="1.10.285.10:FF:000001">
    <property type="entry name" value="Glutamate dehydrogenase"/>
    <property type="match status" value="1"/>
</dbReference>
<dbReference type="PRINTS" id="PR00082">
    <property type="entry name" value="GLFDHDRGNASE"/>
</dbReference>
<feature type="site" description="Important for catalysis" evidence="8">
    <location>
        <position position="167"/>
    </location>
</feature>
<keyword evidence="7" id="KW-0547">Nucleotide-binding</keyword>
<dbReference type="SUPFAM" id="SSF51735">
    <property type="entry name" value="NAD(P)-binding Rossmann-fold domains"/>
    <property type="match status" value="1"/>
</dbReference>
<dbReference type="PANTHER" id="PTHR43571">
    <property type="entry name" value="NADP-SPECIFIC GLUTAMATE DEHYDROGENASE 1-RELATED"/>
    <property type="match status" value="1"/>
</dbReference>
<feature type="binding site" evidence="7">
    <location>
        <position position="115"/>
    </location>
    <ligand>
        <name>substrate</name>
    </ligand>
</feature>
<feature type="binding site" evidence="7">
    <location>
        <position position="379"/>
    </location>
    <ligand>
        <name>substrate</name>
    </ligand>
</feature>
<comment type="caution">
    <text evidence="11">The sequence shown here is derived from an EMBL/GenBank/DDBJ whole genome shotgun (WGS) entry which is preliminary data.</text>
</comment>
<dbReference type="CDD" id="cd05313">
    <property type="entry name" value="NAD_bind_2_Glu_DH"/>
    <property type="match status" value="1"/>
</dbReference>
<dbReference type="SUPFAM" id="SSF53223">
    <property type="entry name" value="Aminoacid dehydrogenase-like, N-terminal domain"/>
    <property type="match status" value="1"/>
</dbReference>
<organism evidence="11 12">
    <name type="scientific">Vagococcus acidifermentans</name>
    <dbReference type="NCBI Taxonomy" id="564710"/>
    <lineage>
        <taxon>Bacteria</taxon>
        <taxon>Bacillati</taxon>
        <taxon>Bacillota</taxon>
        <taxon>Bacilli</taxon>
        <taxon>Lactobacillales</taxon>
        <taxon>Enterococcaceae</taxon>
        <taxon>Vagococcus</taxon>
    </lineage>
</organism>
<accession>A0A430B2R4</accession>
<dbReference type="Pfam" id="PF02812">
    <property type="entry name" value="ELFV_dehydrog_N"/>
    <property type="match status" value="1"/>
</dbReference>
<evidence type="ECO:0000256" key="6">
    <source>
        <dbReference type="PIRSR" id="PIRSR000185-1"/>
    </source>
</evidence>
<evidence type="ECO:0000256" key="9">
    <source>
        <dbReference type="RuleBase" id="RU004417"/>
    </source>
</evidence>
<dbReference type="InterPro" id="IPR036291">
    <property type="entry name" value="NAD(P)-bd_dom_sf"/>
</dbReference>
<dbReference type="InterPro" id="IPR033922">
    <property type="entry name" value="NAD_bind_Glu_DH"/>
</dbReference>
<dbReference type="InterPro" id="IPR050724">
    <property type="entry name" value="Glu_Leu_Phe_Val_DH"/>
</dbReference>
<feature type="binding site" evidence="7">
    <location>
        <position position="91"/>
    </location>
    <ligand>
        <name>substrate</name>
    </ligand>
</feature>
<keyword evidence="12" id="KW-1185">Reference proteome</keyword>
<feature type="binding site" evidence="7">
    <location>
        <position position="166"/>
    </location>
    <ligand>
        <name>substrate</name>
    </ligand>
</feature>
<evidence type="ECO:0000256" key="8">
    <source>
        <dbReference type="PIRSR" id="PIRSR000185-3"/>
    </source>
</evidence>
<dbReference type="GO" id="GO:0006537">
    <property type="term" value="P:glutamate biosynthetic process"/>
    <property type="evidence" value="ECO:0007669"/>
    <property type="project" value="UniProtKB-ARBA"/>
</dbReference>
<dbReference type="InterPro" id="IPR046346">
    <property type="entry name" value="Aminoacid_DH-like_N_sf"/>
</dbReference>
<dbReference type="GO" id="GO:0000166">
    <property type="term" value="F:nucleotide binding"/>
    <property type="evidence" value="ECO:0007669"/>
    <property type="project" value="UniProtKB-KW"/>
</dbReference>
<dbReference type="NCBIfam" id="NF006929">
    <property type="entry name" value="PRK09414.1"/>
    <property type="match status" value="1"/>
</dbReference>
<dbReference type="RefSeq" id="WP_126811562.1">
    <property type="nucleotide sequence ID" value="NZ_NGKC01000001.1"/>
</dbReference>
<feature type="binding site" evidence="7">
    <location>
        <position position="241"/>
    </location>
    <ligand>
        <name>NAD(+)</name>
        <dbReference type="ChEBI" id="CHEBI:57540"/>
    </ligand>
</feature>
<dbReference type="GO" id="GO:0005829">
    <property type="term" value="C:cytosol"/>
    <property type="evidence" value="ECO:0007669"/>
    <property type="project" value="TreeGrafter"/>
</dbReference>
<evidence type="ECO:0000259" key="10">
    <source>
        <dbReference type="SMART" id="SM00839"/>
    </source>
</evidence>
<evidence type="ECO:0000256" key="7">
    <source>
        <dbReference type="PIRSR" id="PIRSR000185-2"/>
    </source>
</evidence>
<evidence type="ECO:0000313" key="12">
    <source>
        <dbReference type="Proteomes" id="UP000286773"/>
    </source>
</evidence>
<evidence type="ECO:0000313" key="11">
    <source>
        <dbReference type="EMBL" id="RSU14627.1"/>
    </source>
</evidence>
<dbReference type="Gene3D" id="1.10.285.10">
    <property type="entry name" value="Glutamate Dehydrogenase, chain A, domain 3"/>
    <property type="match status" value="2"/>
</dbReference>
<dbReference type="OrthoDB" id="9803297at2"/>
<dbReference type="Gene3D" id="3.40.50.720">
    <property type="entry name" value="NAD(P)-binding Rossmann-like Domain"/>
    <property type="match status" value="1"/>
</dbReference>
<feature type="binding site" evidence="7">
    <location>
        <position position="210"/>
    </location>
    <ligand>
        <name>NAD(+)</name>
        <dbReference type="ChEBI" id="CHEBI:57540"/>
    </ligand>
</feature>
<dbReference type="InterPro" id="IPR014362">
    <property type="entry name" value="Glu_DH"/>
</dbReference>